<accession>A0A0A9BYJ1</accession>
<name>A0A0A9BYJ1_ARUDO</name>
<organism evidence="1">
    <name type="scientific">Arundo donax</name>
    <name type="common">Giant reed</name>
    <name type="synonym">Donax arundinaceus</name>
    <dbReference type="NCBI Taxonomy" id="35708"/>
    <lineage>
        <taxon>Eukaryota</taxon>
        <taxon>Viridiplantae</taxon>
        <taxon>Streptophyta</taxon>
        <taxon>Embryophyta</taxon>
        <taxon>Tracheophyta</taxon>
        <taxon>Spermatophyta</taxon>
        <taxon>Magnoliopsida</taxon>
        <taxon>Liliopsida</taxon>
        <taxon>Poales</taxon>
        <taxon>Poaceae</taxon>
        <taxon>PACMAD clade</taxon>
        <taxon>Arundinoideae</taxon>
        <taxon>Arundineae</taxon>
        <taxon>Arundo</taxon>
    </lineage>
</organism>
<reference evidence="1" key="2">
    <citation type="journal article" date="2015" name="Data Brief">
        <title>Shoot transcriptome of the giant reed, Arundo donax.</title>
        <authorList>
            <person name="Barrero R.A."/>
            <person name="Guerrero F.D."/>
            <person name="Moolhuijzen P."/>
            <person name="Goolsby J.A."/>
            <person name="Tidwell J."/>
            <person name="Bellgard S.E."/>
            <person name="Bellgard M.I."/>
        </authorList>
    </citation>
    <scope>NUCLEOTIDE SEQUENCE</scope>
    <source>
        <tissue evidence="1">Shoot tissue taken approximately 20 cm above the soil surface</tissue>
    </source>
</reference>
<dbReference type="AlphaFoldDB" id="A0A0A9BYJ1"/>
<proteinExistence type="predicted"/>
<reference evidence="1" key="1">
    <citation type="submission" date="2014-09" db="EMBL/GenBank/DDBJ databases">
        <authorList>
            <person name="Magalhaes I.L.F."/>
            <person name="Oliveira U."/>
            <person name="Santos F.R."/>
            <person name="Vidigal T.H.D.A."/>
            <person name="Brescovit A.D."/>
            <person name="Santos A.J."/>
        </authorList>
    </citation>
    <scope>NUCLEOTIDE SEQUENCE</scope>
    <source>
        <tissue evidence="1">Shoot tissue taken approximately 20 cm above the soil surface</tissue>
    </source>
</reference>
<evidence type="ECO:0000313" key="1">
    <source>
        <dbReference type="EMBL" id="JAD68386.1"/>
    </source>
</evidence>
<protein>
    <submittedName>
        <fullName evidence="1">Uncharacterized protein</fullName>
    </submittedName>
</protein>
<sequence length="42" mass="4912">MIIENIIGIQIYYVPSTKNRIACLLEKTNWELARTEKNSTEN</sequence>
<dbReference type="EMBL" id="GBRH01229509">
    <property type="protein sequence ID" value="JAD68386.1"/>
    <property type="molecule type" value="Transcribed_RNA"/>
</dbReference>